<keyword evidence="4" id="KW-0805">Transcription regulation</keyword>
<keyword evidence="9" id="KW-1185">Reference proteome</keyword>
<gene>
    <name evidence="8" type="ORF">NEMVEDRAFT_v1g222841</name>
</gene>
<dbReference type="Pfam" id="PF11573">
    <property type="entry name" value="Med23"/>
    <property type="match status" value="1"/>
</dbReference>
<name>A7T635_NEMVE</name>
<comment type="subcellular location">
    <subcellularLocation>
        <location evidence="1">Nucleus</location>
    </subcellularLocation>
</comment>
<evidence type="ECO:0000256" key="2">
    <source>
        <dbReference type="ARBA" id="ARBA00010222"/>
    </source>
</evidence>
<comment type="similarity">
    <text evidence="2">Belongs to the Mediator complex subunit 23 family.</text>
</comment>
<sequence>MATSGTSLALAPALVETYSRLLVYMEIESLGIRGFISHLLPNVFKSQAWGILHTLLEMVSYRLHHIPPNYRVTLLSHLHTIGAVQQTNHNQLNLCVESTALRLITGLGSSEVQPQLSKFIAEPRQILSAESEELNRALVLTIARSMHVTGAESSGNWCDGILGVLIANTPHSWASHTLACFPQPLQQFYSENPTDRPVKTKQALRNHVEEEYRRWKCEYHVDG</sequence>
<dbReference type="PhylomeDB" id="A7T635"/>
<reference evidence="8 9" key="1">
    <citation type="journal article" date="2007" name="Science">
        <title>Sea anemone genome reveals ancestral eumetazoan gene repertoire and genomic organization.</title>
        <authorList>
            <person name="Putnam N.H."/>
            <person name="Srivastava M."/>
            <person name="Hellsten U."/>
            <person name="Dirks B."/>
            <person name="Chapman J."/>
            <person name="Salamov A."/>
            <person name="Terry A."/>
            <person name="Shapiro H."/>
            <person name="Lindquist E."/>
            <person name="Kapitonov V.V."/>
            <person name="Jurka J."/>
            <person name="Genikhovich G."/>
            <person name="Grigoriev I.V."/>
            <person name="Lucas S.M."/>
            <person name="Steele R.E."/>
            <person name="Finnerty J.R."/>
            <person name="Technau U."/>
            <person name="Martindale M.Q."/>
            <person name="Rokhsar D.S."/>
        </authorList>
    </citation>
    <scope>NUCLEOTIDE SEQUENCE [LARGE SCALE GENOMIC DNA]</scope>
    <source>
        <strain evidence="9">CH2 X CH6</strain>
    </source>
</reference>
<evidence type="ECO:0000256" key="4">
    <source>
        <dbReference type="ARBA" id="ARBA00023015"/>
    </source>
</evidence>
<evidence type="ECO:0000313" key="8">
    <source>
        <dbReference type="EMBL" id="EDO28572.1"/>
    </source>
</evidence>
<accession>A7T635</accession>
<dbReference type="AlphaFoldDB" id="A7T635"/>
<dbReference type="STRING" id="45351.A7T635"/>
<evidence type="ECO:0000256" key="7">
    <source>
        <dbReference type="ARBA" id="ARBA00031961"/>
    </source>
</evidence>
<proteinExistence type="inferred from homology"/>
<evidence type="ECO:0000313" key="9">
    <source>
        <dbReference type="Proteomes" id="UP000001593"/>
    </source>
</evidence>
<organism evidence="8 9">
    <name type="scientific">Nematostella vectensis</name>
    <name type="common">Starlet sea anemone</name>
    <dbReference type="NCBI Taxonomy" id="45351"/>
    <lineage>
        <taxon>Eukaryota</taxon>
        <taxon>Metazoa</taxon>
        <taxon>Cnidaria</taxon>
        <taxon>Anthozoa</taxon>
        <taxon>Hexacorallia</taxon>
        <taxon>Actiniaria</taxon>
        <taxon>Edwardsiidae</taxon>
        <taxon>Nematostella</taxon>
    </lineage>
</organism>
<dbReference type="InParanoid" id="A7T635"/>
<dbReference type="InterPro" id="IPR021629">
    <property type="entry name" value="Mediator_Med23"/>
</dbReference>
<evidence type="ECO:0000256" key="6">
    <source>
        <dbReference type="ARBA" id="ARBA00023242"/>
    </source>
</evidence>
<evidence type="ECO:0000256" key="3">
    <source>
        <dbReference type="ARBA" id="ARBA00019696"/>
    </source>
</evidence>
<dbReference type="KEGG" id="nve:5499028"/>
<evidence type="ECO:0000256" key="5">
    <source>
        <dbReference type="ARBA" id="ARBA00023163"/>
    </source>
</evidence>
<keyword evidence="6" id="KW-0539">Nucleus</keyword>
<dbReference type="eggNOG" id="KOG1883">
    <property type="taxonomic scope" value="Eukaryota"/>
</dbReference>
<protein>
    <recommendedName>
        <fullName evidence="3">Mediator of RNA polymerase II transcription subunit 23</fullName>
    </recommendedName>
    <alternativeName>
        <fullName evidence="7">Mediator complex subunit 23</fullName>
    </alternativeName>
</protein>
<keyword evidence="5" id="KW-0804">Transcription</keyword>
<dbReference type="GO" id="GO:0005634">
    <property type="term" value="C:nucleus"/>
    <property type="evidence" value="ECO:0007669"/>
    <property type="project" value="UniProtKB-SubCell"/>
</dbReference>
<evidence type="ECO:0000256" key="1">
    <source>
        <dbReference type="ARBA" id="ARBA00004123"/>
    </source>
</evidence>
<dbReference type="HOGENOM" id="CLU_1241424_0_0_1"/>
<dbReference type="PANTHER" id="PTHR12691:SF10">
    <property type="entry name" value="MEDIATOR OF RNA POLYMERASE II TRANSCRIPTION SUBUNIT 23"/>
    <property type="match status" value="1"/>
</dbReference>
<dbReference type="Proteomes" id="UP000001593">
    <property type="component" value="Unassembled WGS sequence"/>
</dbReference>
<dbReference type="PANTHER" id="PTHR12691">
    <property type="entry name" value="MEDIATOR OF RNA POLYMERASE II TRANSCRIPTION SUBUNIT 23"/>
    <property type="match status" value="1"/>
</dbReference>
<dbReference type="EMBL" id="DS471405">
    <property type="protein sequence ID" value="EDO28572.1"/>
    <property type="molecule type" value="Genomic_DNA"/>
</dbReference>